<comment type="caution">
    <text evidence="1">The sequence shown here is derived from an EMBL/GenBank/DDBJ whole genome shotgun (WGS) entry which is preliminary data.</text>
</comment>
<name>A0A4Y9L8H4_9BRAD</name>
<evidence type="ECO:0000313" key="1">
    <source>
        <dbReference type="EMBL" id="TFV38283.1"/>
    </source>
</evidence>
<gene>
    <name evidence="1" type="ORF">E4K66_18025</name>
</gene>
<reference evidence="1 2" key="1">
    <citation type="submission" date="2019-03" db="EMBL/GenBank/DDBJ databases">
        <title>Bradyrhizobium strains diversity isolated from Chamaecrista fasciculata.</title>
        <authorList>
            <person name="Urquiaga M.C.O."/>
            <person name="Hungria M."/>
            <person name="Delamuta J.R.M."/>
        </authorList>
    </citation>
    <scope>NUCLEOTIDE SEQUENCE [LARGE SCALE GENOMIC DNA]</scope>
    <source>
        <strain evidence="1 2">CNPSo 3424</strain>
    </source>
</reference>
<sequence>MASFQDETDTRLLERAIFQLTMATKPIQLTDAAFLMLRKAIGHADSEIGLWVSAADIVPAAELIEAGYATVRNVGERPALHATPTGVEYIKMIDALTKPDVDGMQNDFGEKLVKMKGSVDPTLKLGF</sequence>
<accession>A0A4Y9L8H4</accession>
<keyword evidence="2" id="KW-1185">Reference proteome</keyword>
<proteinExistence type="predicted"/>
<organism evidence="1 2">
    <name type="scientific">Bradyrhizobium frederickii</name>
    <dbReference type="NCBI Taxonomy" id="2560054"/>
    <lineage>
        <taxon>Bacteria</taxon>
        <taxon>Pseudomonadati</taxon>
        <taxon>Pseudomonadota</taxon>
        <taxon>Alphaproteobacteria</taxon>
        <taxon>Hyphomicrobiales</taxon>
        <taxon>Nitrobacteraceae</taxon>
        <taxon>Bradyrhizobium</taxon>
    </lineage>
</organism>
<dbReference type="Proteomes" id="UP000298225">
    <property type="component" value="Unassembled WGS sequence"/>
</dbReference>
<dbReference type="AlphaFoldDB" id="A0A4Y9L8H4"/>
<protein>
    <submittedName>
        <fullName evidence="1">Uncharacterized protein</fullName>
    </submittedName>
</protein>
<dbReference type="RefSeq" id="WP_135169812.1">
    <property type="nucleotide sequence ID" value="NZ_SPQU01000007.1"/>
</dbReference>
<dbReference type="OrthoDB" id="9985926at2"/>
<evidence type="ECO:0000313" key="2">
    <source>
        <dbReference type="Proteomes" id="UP000298225"/>
    </source>
</evidence>
<dbReference type="EMBL" id="SPQU01000007">
    <property type="protein sequence ID" value="TFV38283.1"/>
    <property type="molecule type" value="Genomic_DNA"/>
</dbReference>